<name>A0A9W6XYF2_9STRA</name>
<comment type="caution">
    <text evidence="1">The sequence shown here is derived from an EMBL/GenBank/DDBJ whole genome shotgun (WGS) entry which is preliminary data.</text>
</comment>
<accession>A0A9W6XYF2</accession>
<sequence length="132" mass="14243">MDLYFSPDERYSGSNYSDISWFNMSDASSVETEVLPSQSLSSDTQENDDFQVDLDGQVEVGDGLSTLTGLPDDVDAVPGSKSVSYQGCLFEEALIIKPSVGFGVKSTLFILGTEAAAIRVVSHSNLSRYRIG</sequence>
<proteinExistence type="predicted"/>
<evidence type="ECO:0000313" key="1">
    <source>
        <dbReference type="EMBL" id="GMF48165.1"/>
    </source>
</evidence>
<dbReference type="AlphaFoldDB" id="A0A9W6XYF2"/>
<gene>
    <name evidence="1" type="ORF">Pfra01_001848500</name>
</gene>
<protein>
    <submittedName>
        <fullName evidence="1">Unnamed protein product</fullName>
    </submittedName>
</protein>
<reference evidence="1" key="1">
    <citation type="submission" date="2023-04" db="EMBL/GenBank/DDBJ databases">
        <title>Phytophthora fragariaefolia NBRC 109709.</title>
        <authorList>
            <person name="Ichikawa N."/>
            <person name="Sato H."/>
            <person name="Tonouchi N."/>
        </authorList>
    </citation>
    <scope>NUCLEOTIDE SEQUENCE</scope>
    <source>
        <strain evidence="1">NBRC 109709</strain>
    </source>
</reference>
<dbReference type="OrthoDB" id="10424184at2759"/>
<keyword evidence="2" id="KW-1185">Reference proteome</keyword>
<dbReference type="EMBL" id="BSXT01002283">
    <property type="protein sequence ID" value="GMF48165.1"/>
    <property type="molecule type" value="Genomic_DNA"/>
</dbReference>
<evidence type="ECO:0000313" key="2">
    <source>
        <dbReference type="Proteomes" id="UP001165121"/>
    </source>
</evidence>
<dbReference type="Proteomes" id="UP001165121">
    <property type="component" value="Unassembled WGS sequence"/>
</dbReference>
<organism evidence="1 2">
    <name type="scientific">Phytophthora fragariaefolia</name>
    <dbReference type="NCBI Taxonomy" id="1490495"/>
    <lineage>
        <taxon>Eukaryota</taxon>
        <taxon>Sar</taxon>
        <taxon>Stramenopiles</taxon>
        <taxon>Oomycota</taxon>
        <taxon>Peronosporomycetes</taxon>
        <taxon>Peronosporales</taxon>
        <taxon>Peronosporaceae</taxon>
        <taxon>Phytophthora</taxon>
    </lineage>
</organism>